<reference evidence="4 5" key="1">
    <citation type="submission" date="2021-04" db="EMBL/GenBank/DDBJ databases">
        <title>Draft genome sequence of Paenibacillus cisolokensis, LC2-13A.</title>
        <authorList>
            <person name="Uke A."/>
            <person name="Chhe C."/>
            <person name="Baramee S."/>
            <person name="Kosugi A."/>
        </authorList>
    </citation>
    <scope>NUCLEOTIDE SEQUENCE [LARGE SCALE GENOMIC DNA]</scope>
    <source>
        <strain evidence="4 5">LC2-13A</strain>
    </source>
</reference>
<dbReference type="RefSeq" id="WP_062489202.1">
    <property type="nucleotide sequence ID" value="NZ_BOVJ01000020.1"/>
</dbReference>
<keyword evidence="2" id="KW-0812">Transmembrane</keyword>
<dbReference type="Proteomes" id="UP000680304">
    <property type="component" value="Unassembled WGS sequence"/>
</dbReference>
<protein>
    <submittedName>
        <fullName evidence="4">Uncharacterized protein</fullName>
    </submittedName>
</protein>
<dbReference type="EMBL" id="BOVJ01000020">
    <property type="protein sequence ID" value="GIQ62113.1"/>
    <property type="molecule type" value="Genomic_DNA"/>
</dbReference>
<evidence type="ECO:0000313" key="5">
    <source>
        <dbReference type="Proteomes" id="UP000680304"/>
    </source>
</evidence>
<feature type="coiled-coil region" evidence="1">
    <location>
        <begin position="42"/>
        <end position="122"/>
    </location>
</feature>
<proteinExistence type="predicted"/>
<gene>
    <name evidence="4" type="ORF">PACILC2_06810</name>
</gene>
<keyword evidence="5" id="KW-1185">Reference proteome</keyword>
<evidence type="ECO:0000256" key="3">
    <source>
        <dbReference type="SAM" id="SignalP"/>
    </source>
</evidence>
<evidence type="ECO:0000313" key="4">
    <source>
        <dbReference type="EMBL" id="GIQ62113.1"/>
    </source>
</evidence>
<keyword evidence="2" id="KW-1133">Transmembrane helix</keyword>
<evidence type="ECO:0000256" key="1">
    <source>
        <dbReference type="SAM" id="Coils"/>
    </source>
</evidence>
<feature type="chain" id="PRO_5045787557" evidence="3">
    <location>
        <begin position="24"/>
        <end position="162"/>
    </location>
</feature>
<sequence>MKPGKRLLIAVMALFLFPAAVRTAEAGVIDRIKDIYQAPEKVESLEQYYQETTQQLESQLETQRQQLEQSLQRIEELLDRQEQLQSINDSYRQENKTLQEENRQLVERMEQMEQERKAFIRKALWTGAAAVLLLLAYALSVRIWRYTVWRRQGRERNEALLP</sequence>
<evidence type="ECO:0000256" key="2">
    <source>
        <dbReference type="SAM" id="Phobius"/>
    </source>
</evidence>
<feature type="transmembrane region" description="Helical" evidence="2">
    <location>
        <begin position="123"/>
        <end position="144"/>
    </location>
</feature>
<accession>A0ABQ4N1R4</accession>
<keyword evidence="1" id="KW-0175">Coiled coil</keyword>
<keyword evidence="2" id="KW-0472">Membrane</keyword>
<keyword evidence="3" id="KW-0732">Signal</keyword>
<comment type="caution">
    <text evidence="4">The sequence shown here is derived from an EMBL/GenBank/DDBJ whole genome shotgun (WGS) entry which is preliminary data.</text>
</comment>
<name>A0ABQ4N1R4_9BACL</name>
<feature type="signal peptide" evidence="3">
    <location>
        <begin position="1"/>
        <end position="23"/>
    </location>
</feature>
<organism evidence="4 5">
    <name type="scientific">Paenibacillus cisolokensis</name>
    <dbReference type="NCBI Taxonomy" id="1658519"/>
    <lineage>
        <taxon>Bacteria</taxon>
        <taxon>Bacillati</taxon>
        <taxon>Bacillota</taxon>
        <taxon>Bacilli</taxon>
        <taxon>Bacillales</taxon>
        <taxon>Paenibacillaceae</taxon>
        <taxon>Paenibacillus</taxon>
    </lineage>
</organism>